<evidence type="ECO:0000313" key="2">
    <source>
        <dbReference type="Proteomes" id="UP001595767"/>
    </source>
</evidence>
<dbReference type="RefSeq" id="WP_378544315.1">
    <property type="nucleotide sequence ID" value="NZ_JBHSBA010000003.1"/>
</dbReference>
<dbReference type="EMBL" id="JBHSBA010000003">
    <property type="protein sequence ID" value="MFC4123626.1"/>
    <property type="molecule type" value="Genomic_DNA"/>
</dbReference>
<keyword evidence="2" id="KW-1185">Reference proteome</keyword>
<proteinExistence type="predicted"/>
<dbReference type="Gene3D" id="3.40.630.30">
    <property type="match status" value="1"/>
</dbReference>
<name>A0ABV8KYG9_9NOCA</name>
<gene>
    <name evidence="1" type="ORF">ACFOW8_01640</name>
</gene>
<dbReference type="InterPro" id="IPR016181">
    <property type="entry name" value="Acyl_CoA_acyltransferase"/>
</dbReference>
<dbReference type="Proteomes" id="UP001595767">
    <property type="component" value="Unassembled WGS sequence"/>
</dbReference>
<reference evidence="2" key="1">
    <citation type="journal article" date="2019" name="Int. J. Syst. Evol. Microbiol.">
        <title>The Global Catalogue of Microorganisms (GCM) 10K type strain sequencing project: providing services to taxonomists for standard genome sequencing and annotation.</title>
        <authorList>
            <consortium name="The Broad Institute Genomics Platform"/>
            <consortium name="The Broad Institute Genome Sequencing Center for Infectious Disease"/>
            <person name="Wu L."/>
            <person name="Ma J."/>
        </authorList>
    </citation>
    <scope>NUCLEOTIDE SEQUENCE [LARGE SCALE GENOMIC DNA]</scope>
    <source>
        <strain evidence="2">CGMCC 4.7204</strain>
    </source>
</reference>
<evidence type="ECO:0000313" key="1">
    <source>
        <dbReference type="EMBL" id="MFC4123626.1"/>
    </source>
</evidence>
<comment type="caution">
    <text evidence="1">The sequence shown here is derived from an EMBL/GenBank/DDBJ whole genome shotgun (WGS) entry which is preliminary data.</text>
</comment>
<organism evidence="1 2">
    <name type="scientific">Nocardia rhizosphaerae</name>
    <dbReference type="NCBI Taxonomy" id="1691571"/>
    <lineage>
        <taxon>Bacteria</taxon>
        <taxon>Bacillati</taxon>
        <taxon>Actinomycetota</taxon>
        <taxon>Actinomycetes</taxon>
        <taxon>Mycobacteriales</taxon>
        <taxon>Nocardiaceae</taxon>
        <taxon>Nocardia</taxon>
    </lineage>
</organism>
<sequence>MTAPIDPAPARAALDVALSEHELVNVCGPLGVGKTVLVEQLADAVFHDAGAPGPTAAGPGPLVIDGADGAERLATARAIMDRHDGPVVVVTRQPLACAVEWTARPMATVALDPLPDARIDGVARAAGIDDPAARAWVTALACGIPLIATAAARALHAGIEPSATGAIADRIALELTDRIGRELPGRRWQYALRGLATAGAADEGGLAAGPELFSMLSGLSVITPGTVGLAIDQPYREILDLAYRWRQPTDHRSVRDRAATRARTLLRGATSDAERAALTEQAVFASASAPVRATLFPAARGTVPIRRATTADADEIAELMRKWARRNDFDPRRAERVVAGWIDTDIAGFHLAHDPDGTLAGLVGLLPIAEHTAACIDPVLQQHSAEILDTQRGGLFLGAAFGTNRAAHAQILRHTLRAGAIAGKLVVSTANPEYLNLLRSLRFDPHGGLRDDVYRCGRAPEVYSNDFAAGGGRWLARLSGAATEPDPERIAHALNGIHDTTALAVSPLLASPATPTAAALREWLRTAVADMADSPDPATAESGRILADYYLRPAATHVQVASRLHLSRATYFRRLRRGLDALATRHALPD</sequence>
<dbReference type="SUPFAM" id="SSF55729">
    <property type="entry name" value="Acyl-CoA N-acyltransferases (Nat)"/>
    <property type="match status" value="1"/>
</dbReference>
<accession>A0ABV8KYG9</accession>
<dbReference type="PROSITE" id="PS50096">
    <property type="entry name" value="IQ"/>
    <property type="match status" value="1"/>
</dbReference>
<protein>
    <submittedName>
        <fullName evidence="1">Uncharacterized protein</fullName>
    </submittedName>
</protein>